<dbReference type="EMBL" id="LUUB01000104">
    <property type="protein sequence ID" value="OAF01457.1"/>
    <property type="molecule type" value="Genomic_DNA"/>
</dbReference>
<dbReference type="Proteomes" id="UP000076959">
    <property type="component" value="Unassembled WGS sequence"/>
</dbReference>
<protein>
    <submittedName>
        <fullName evidence="2">Uncharacterized protein</fullName>
    </submittedName>
</protein>
<name>A0A176YCC5_9BRAD</name>
<keyword evidence="1" id="KW-0472">Membrane</keyword>
<evidence type="ECO:0000256" key="1">
    <source>
        <dbReference type="SAM" id="Phobius"/>
    </source>
</evidence>
<accession>A0A176YCC5</accession>
<comment type="caution">
    <text evidence="2">The sequence shown here is derived from an EMBL/GenBank/DDBJ whole genome shotgun (WGS) entry which is preliminary data.</text>
</comment>
<reference evidence="2 3" key="1">
    <citation type="submission" date="2016-03" db="EMBL/GenBank/DDBJ databases">
        <title>Draft Genome Sequence of the Strain BR 10245 (Bradyrhizobium sp.) isolated from nodules of Centrolobium paraense.</title>
        <authorList>
            <person name="Simoes-Araujo J.L.Sr."/>
            <person name="Barauna A.C."/>
            <person name="Silva K."/>
            <person name="Zilli J.E."/>
        </authorList>
    </citation>
    <scope>NUCLEOTIDE SEQUENCE [LARGE SCALE GENOMIC DNA]</scope>
    <source>
        <strain evidence="2 3">BR 10245</strain>
    </source>
</reference>
<dbReference type="AlphaFoldDB" id="A0A176YCC5"/>
<organism evidence="2 3">
    <name type="scientific">Bradyrhizobium centrolobii</name>
    <dbReference type="NCBI Taxonomy" id="1505087"/>
    <lineage>
        <taxon>Bacteria</taxon>
        <taxon>Pseudomonadati</taxon>
        <taxon>Pseudomonadota</taxon>
        <taxon>Alphaproteobacteria</taxon>
        <taxon>Hyphomicrobiales</taxon>
        <taxon>Nitrobacteraceae</taxon>
        <taxon>Bradyrhizobium</taxon>
    </lineage>
</organism>
<sequence>MNLGEKWNLQLLAGTIRKRTIQVICKIWRHSMAAVLVFKLAILRLSVFSTVLAYTLILGF</sequence>
<gene>
    <name evidence="2" type="ORF">AYJ54_28590</name>
</gene>
<keyword evidence="1" id="KW-0812">Transmembrane</keyword>
<evidence type="ECO:0000313" key="3">
    <source>
        <dbReference type="Proteomes" id="UP000076959"/>
    </source>
</evidence>
<feature type="transmembrane region" description="Helical" evidence="1">
    <location>
        <begin position="36"/>
        <end position="57"/>
    </location>
</feature>
<proteinExistence type="predicted"/>
<keyword evidence="3" id="KW-1185">Reference proteome</keyword>
<evidence type="ECO:0000313" key="2">
    <source>
        <dbReference type="EMBL" id="OAF01457.1"/>
    </source>
</evidence>
<keyword evidence="1" id="KW-1133">Transmembrane helix</keyword>